<evidence type="ECO:0000313" key="4">
    <source>
        <dbReference type="Proteomes" id="UP000011859"/>
    </source>
</evidence>
<dbReference type="InterPro" id="IPR029016">
    <property type="entry name" value="GAF-like_dom_sf"/>
</dbReference>
<dbReference type="InterPro" id="IPR035919">
    <property type="entry name" value="EAL_sf"/>
</dbReference>
<dbReference type="eggNOG" id="COG2200">
    <property type="taxonomic scope" value="Bacteria"/>
</dbReference>
<dbReference type="SUPFAM" id="SSF55781">
    <property type="entry name" value="GAF domain-like"/>
    <property type="match status" value="1"/>
</dbReference>
<dbReference type="CDD" id="cd01948">
    <property type="entry name" value="EAL"/>
    <property type="match status" value="1"/>
</dbReference>
<dbReference type="InterPro" id="IPR001633">
    <property type="entry name" value="EAL_dom"/>
</dbReference>
<dbReference type="EMBL" id="CP003470">
    <property type="protein sequence ID" value="AGG89173.1"/>
    <property type="molecule type" value="Genomic_DNA"/>
</dbReference>
<sequence>MKKVDGKATVRSVRQGARAGQFARNDVLLRISAIAWSADCYPDFIQRVAATLLTLDEIVGCAIGRPDAYGRFHFEAVAGSEAFIGCLRAVERGEHPDIRAEAQRLGGSMAMGRAWQSGGIQRTFNYATDPEMTVWRGVALGLGIRSNAAIPVRLPKGTTESVLTLYSSATGGFSTASQHTFLLHLQSLLGLALTRLLPKTEGIQAAPLLLRDHWRAKLATDDLVMQYQPVVDLRMGKVVEVEALARIREDDHLILPIWFLPALGSDDLLFLYQQGLTQALAARQQWATDGLALGIAVNLPSSALLDRRYVDITREVLEQHPCPSGTLVLELLESEWMDETIDAESGLLALKALGIQLAEDDLGSAYSSLSRLRHLSFDRIKIDQTLVAQIARQPLRTLYFIYQLTRLGHDLGVKVVVEGLETAGLIEAATILGADLGQGFALARPMSGAHVADWCVSSRFACDPMVPRTALGALSGFLLWEDRLGMFMDDTAMIATLVRTSCRVDAYLHASAAKGTQLDRIHRLLHQIAIRQGPASASYTKARNAFIECLVEDWIRIEENG</sequence>
<dbReference type="Gene3D" id="3.20.20.450">
    <property type="entry name" value="EAL domain"/>
    <property type="match status" value="1"/>
</dbReference>
<dbReference type="PROSITE" id="PS50883">
    <property type="entry name" value="EAL"/>
    <property type="match status" value="1"/>
</dbReference>
<dbReference type="RefSeq" id="WP_015447898.1">
    <property type="nucleotide sequence ID" value="NC_020541.1"/>
</dbReference>
<dbReference type="AlphaFoldDB" id="M4NEI9"/>
<dbReference type="InterPro" id="IPR050706">
    <property type="entry name" value="Cyclic-di-GMP_PDE-like"/>
</dbReference>
<dbReference type="HOGENOM" id="CLU_025248_0_0_6"/>
<dbReference type="Gene3D" id="3.30.450.40">
    <property type="match status" value="1"/>
</dbReference>
<feature type="domain" description="EAL" evidence="1">
    <location>
        <begin position="207"/>
        <end position="459"/>
    </location>
</feature>
<organism evidence="3 4">
    <name type="scientific">Rhodanobacter denitrificans</name>
    <dbReference type="NCBI Taxonomy" id="666685"/>
    <lineage>
        <taxon>Bacteria</taxon>
        <taxon>Pseudomonadati</taxon>
        <taxon>Pseudomonadota</taxon>
        <taxon>Gammaproteobacteria</taxon>
        <taxon>Lysobacterales</taxon>
        <taxon>Rhodanobacteraceae</taxon>
        <taxon>Rhodanobacter</taxon>
    </lineage>
</organism>
<dbReference type="SMART" id="SM00052">
    <property type="entry name" value="EAL"/>
    <property type="match status" value="1"/>
</dbReference>
<keyword evidence="4" id="KW-1185">Reference proteome</keyword>
<dbReference type="Proteomes" id="UP000011859">
    <property type="component" value="Chromosome"/>
</dbReference>
<proteinExistence type="predicted"/>
<dbReference type="KEGG" id="rhd:R2APBS1_2122"/>
<gene>
    <name evidence="2" type="ORF">R2APBS1_2050</name>
    <name evidence="3" type="ORF">R2APBS1_2122</name>
</gene>
<dbReference type="STRING" id="666685.R2APBS1_2050"/>
<dbReference type="EMBL" id="CP003470">
    <property type="protein sequence ID" value="AGG89240.1"/>
    <property type="molecule type" value="Genomic_DNA"/>
</dbReference>
<evidence type="ECO:0000313" key="2">
    <source>
        <dbReference type="EMBL" id="AGG89173.1"/>
    </source>
</evidence>
<dbReference type="GO" id="GO:0071111">
    <property type="term" value="F:cyclic-guanylate-specific phosphodiesterase activity"/>
    <property type="evidence" value="ECO:0007669"/>
    <property type="project" value="InterPro"/>
</dbReference>
<protein>
    <submittedName>
        <fullName evidence="3">EAL domain-containing protein</fullName>
    </submittedName>
</protein>
<evidence type="ECO:0000259" key="1">
    <source>
        <dbReference type="PROSITE" id="PS50883"/>
    </source>
</evidence>
<dbReference type="SUPFAM" id="SSF141868">
    <property type="entry name" value="EAL domain-like"/>
    <property type="match status" value="1"/>
</dbReference>
<name>M4NEI9_9GAMM</name>
<reference evidence="3 4" key="1">
    <citation type="submission" date="2012-04" db="EMBL/GenBank/DDBJ databases">
        <title>Complete genome of Rhodanobacter sp. 2APBS1.</title>
        <authorList>
            <consortium name="US DOE Joint Genome Institute"/>
            <person name="Huntemann M."/>
            <person name="Wei C.-L."/>
            <person name="Han J."/>
            <person name="Detter J.C."/>
            <person name="Han C."/>
            <person name="Tapia R."/>
            <person name="Munk A.C.C."/>
            <person name="Chen A."/>
            <person name="Krypides N."/>
            <person name="Mavromatis K."/>
            <person name="Markowitz V."/>
            <person name="Szeto E."/>
            <person name="Ivanova N."/>
            <person name="Mikhailova N."/>
            <person name="Ovchinnikova G."/>
            <person name="Pagani I."/>
            <person name="Pati A."/>
            <person name="Goodwin L."/>
            <person name="Peters L."/>
            <person name="Pitluck S."/>
            <person name="Woyke T."/>
            <person name="Prakash O."/>
            <person name="Elkins J."/>
            <person name="Brown S."/>
            <person name="Palumbo A."/>
            <person name="Hemme C."/>
            <person name="Zhou J."/>
            <person name="Watson D."/>
            <person name="Jardine P."/>
            <person name="Kostka J."/>
            <person name="Green S."/>
        </authorList>
    </citation>
    <scope>NUCLEOTIDE SEQUENCE [LARGE SCALE GENOMIC DNA]</scope>
    <source>
        <strain evidence="3 4">2APBS1</strain>
    </source>
</reference>
<evidence type="ECO:0000313" key="3">
    <source>
        <dbReference type="EMBL" id="AGG89240.1"/>
    </source>
</evidence>
<dbReference type="PANTHER" id="PTHR33121:SF70">
    <property type="entry name" value="SIGNALING PROTEIN YKOW"/>
    <property type="match status" value="1"/>
</dbReference>
<dbReference type="Pfam" id="PF00563">
    <property type="entry name" value="EAL"/>
    <property type="match status" value="1"/>
</dbReference>
<dbReference type="PANTHER" id="PTHR33121">
    <property type="entry name" value="CYCLIC DI-GMP PHOSPHODIESTERASE PDEF"/>
    <property type="match status" value="1"/>
</dbReference>
<dbReference type="KEGG" id="rhd:R2APBS1_2050"/>
<accession>M4NEI9</accession>